<comment type="caution">
    <text evidence="4">The sequence shown here is derived from an EMBL/GenBank/DDBJ whole genome shotgun (WGS) entry which is preliminary data.</text>
</comment>
<organism evidence="4 5">
    <name type="scientific">Cryobacterium glaciale</name>
    <dbReference type="NCBI Taxonomy" id="1259145"/>
    <lineage>
        <taxon>Bacteria</taxon>
        <taxon>Bacillati</taxon>
        <taxon>Actinomycetota</taxon>
        <taxon>Actinomycetes</taxon>
        <taxon>Micrococcales</taxon>
        <taxon>Microbacteriaceae</taxon>
        <taxon>Cryobacterium</taxon>
    </lineage>
</organism>
<feature type="region of interest" description="Disordered" evidence="2">
    <location>
        <begin position="1"/>
        <end position="28"/>
    </location>
</feature>
<dbReference type="PANTHER" id="PTHR48081:SF13">
    <property type="entry name" value="ALPHA_BETA HYDROLASE"/>
    <property type="match status" value="1"/>
</dbReference>
<proteinExistence type="predicted"/>
<feature type="region of interest" description="Disordered" evidence="2">
    <location>
        <begin position="61"/>
        <end position="87"/>
    </location>
</feature>
<dbReference type="AlphaFoldDB" id="A0A4R8V287"/>
<reference evidence="4 5" key="1">
    <citation type="submission" date="2019-03" db="EMBL/GenBank/DDBJ databases">
        <title>Genomics of glacier-inhabiting Cryobacterium strains.</title>
        <authorList>
            <person name="Liu Q."/>
            <person name="Xin Y.-H."/>
        </authorList>
    </citation>
    <scope>NUCLEOTIDE SEQUENCE [LARGE SCALE GENOMIC DNA]</scope>
    <source>
        <strain evidence="4 5">HLT2-23</strain>
    </source>
</reference>
<dbReference type="InterPro" id="IPR050300">
    <property type="entry name" value="GDXG_lipolytic_enzyme"/>
</dbReference>
<evidence type="ECO:0000313" key="4">
    <source>
        <dbReference type="EMBL" id="TFB75465.1"/>
    </source>
</evidence>
<dbReference type="EMBL" id="SOEY01000008">
    <property type="protein sequence ID" value="TFB75465.1"/>
    <property type="molecule type" value="Genomic_DNA"/>
</dbReference>
<accession>A0A4R8V287</accession>
<dbReference type="InterPro" id="IPR029058">
    <property type="entry name" value="AB_hydrolase_fold"/>
</dbReference>
<feature type="domain" description="BD-FAE-like" evidence="3">
    <location>
        <begin position="101"/>
        <end position="293"/>
    </location>
</feature>
<dbReference type="SUPFAM" id="SSF53474">
    <property type="entry name" value="alpha/beta-Hydrolases"/>
    <property type="match status" value="1"/>
</dbReference>
<dbReference type="PANTHER" id="PTHR48081">
    <property type="entry name" value="AB HYDROLASE SUPERFAMILY PROTEIN C4A8.06C"/>
    <property type="match status" value="1"/>
</dbReference>
<dbReference type="GO" id="GO:0016787">
    <property type="term" value="F:hydrolase activity"/>
    <property type="evidence" value="ECO:0007669"/>
    <property type="project" value="UniProtKB-KW"/>
</dbReference>
<keyword evidence="1 4" id="KW-0378">Hydrolase</keyword>
<evidence type="ECO:0000259" key="3">
    <source>
        <dbReference type="Pfam" id="PF20434"/>
    </source>
</evidence>
<dbReference type="Pfam" id="PF20434">
    <property type="entry name" value="BD-FAE"/>
    <property type="match status" value="1"/>
</dbReference>
<protein>
    <submittedName>
        <fullName evidence="4">Alpha/beta hydrolase</fullName>
    </submittedName>
</protein>
<keyword evidence="5" id="KW-1185">Reference proteome</keyword>
<feature type="compositionally biased region" description="Low complexity" evidence="2">
    <location>
        <begin position="61"/>
        <end position="83"/>
    </location>
</feature>
<dbReference type="RefSeq" id="WP_134502152.1">
    <property type="nucleotide sequence ID" value="NZ_SOEY01000008.1"/>
</dbReference>
<dbReference type="OrthoDB" id="9803828at2"/>
<evidence type="ECO:0000256" key="1">
    <source>
        <dbReference type="ARBA" id="ARBA00022801"/>
    </source>
</evidence>
<dbReference type="Proteomes" id="UP000298173">
    <property type="component" value="Unassembled WGS sequence"/>
</dbReference>
<sequence>MTSLPTALAPPTASSSPTPSWEFAPSCPATASATTDIVHGIQPDGARLTLDVCSPARAYSTASPAPTASAGTADAGDAGPTDTVLPGTATADREAVASAVEQTLLPAVISVHGGSWARGDKGNSDWRMVCQSLASEGFVAFSVNYRLVPDAVFPAAIDDLQLAVEWMRDPGNAERYGIDPNHIGAFGGSAGGNLVALLGTSGRSALTTDARVAAVAELSGPVDLRATGLVNAVDGLTRITQAYLGCEDINRCAPSVDASASSRLDRCDRPFFIGTSSNEFISANQSIEFAAQLDRLGIRSELVVVPGELHSIGILDEEMRARVAGFLHAELGL</sequence>
<dbReference type="Gene3D" id="3.40.50.1820">
    <property type="entry name" value="alpha/beta hydrolase"/>
    <property type="match status" value="1"/>
</dbReference>
<evidence type="ECO:0000256" key="2">
    <source>
        <dbReference type="SAM" id="MobiDB-lite"/>
    </source>
</evidence>
<gene>
    <name evidence="4" type="ORF">E3O06_06510</name>
</gene>
<name>A0A4R8V287_9MICO</name>
<dbReference type="InterPro" id="IPR049492">
    <property type="entry name" value="BD-FAE-like_dom"/>
</dbReference>
<evidence type="ECO:0000313" key="5">
    <source>
        <dbReference type="Proteomes" id="UP000298173"/>
    </source>
</evidence>